<dbReference type="Pfam" id="PF00098">
    <property type="entry name" value="zf-CCHC"/>
    <property type="match status" value="1"/>
</dbReference>
<comment type="caution">
    <text evidence="3">The sequence shown here is derived from an EMBL/GenBank/DDBJ whole genome shotgun (WGS) entry which is preliminary data.</text>
</comment>
<sequence length="164" mass="18036">MTKNSKSLTNMKWEASTMAGRSFKKTKRAATTFENIPRELLGEILGRVASDSFTDVFNAKLRCPCEFSFCLASGTKAKKWNAKKKKKGKNKVATVATNIQKKTKPEKGKCFHCGEDGHWKRNCPKYLASLPVKSGKAPNQGIMIACLLETCLVGSPPGSWCVDS</sequence>
<dbReference type="GO" id="GO:0008270">
    <property type="term" value="F:zinc ion binding"/>
    <property type="evidence" value="ECO:0007669"/>
    <property type="project" value="UniProtKB-KW"/>
</dbReference>
<keyword evidence="4" id="KW-1185">Reference proteome</keyword>
<dbReference type="Proteomes" id="UP000826271">
    <property type="component" value="Unassembled WGS sequence"/>
</dbReference>
<dbReference type="EMBL" id="WHWC01000017">
    <property type="protein sequence ID" value="KAG8366348.1"/>
    <property type="molecule type" value="Genomic_DNA"/>
</dbReference>
<name>A0AAV6W877_9LAMI</name>
<evidence type="ECO:0000259" key="2">
    <source>
        <dbReference type="PROSITE" id="PS50158"/>
    </source>
</evidence>
<dbReference type="InterPro" id="IPR036875">
    <property type="entry name" value="Znf_CCHC_sf"/>
</dbReference>
<dbReference type="SMART" id="SM00343">
    <property type="entry name" value="ZnF_C2HC"/>
    <property type="match status" value="1"/>
</dbReference>
<dbReference type="Gene3D" id="4.10.60.10">
    <property type="entry name" value="Zinc finger, CCHC-type"/>
    <property type="match status" value="1"/>
</dbReference>
<dbReference type="PROSITE" id="PS50158">
    <property type="entry name" value="ZF_CCHC"/>
    <property type="match status" value="1"/>
</dbReference>
<accession>A0AAV6W877</accession>
<keyword evidence="1" id="KW-0863">Zinc-finger</keyword>
<dbReference type="GO" id="GO:0003676">
    <property type="term" value="F:nucleic acid binding"/>
    <property type="evidence" value="ECO:0007669"/>
    <property type="project" value="InterPro"/>
</dbReference>
<keyword evidence="1" id="KW-0479">Metal-binding</keyword>
<dbReference type="AlphaFoldDB" id="A0AAV6W877"/>
<feature type="domain" description="CCHC-type" evidence="2">
    <location>
        <begin position="109"/>
        <end position="125"/>
    </location>
</feature>
<evidence type="ECO:0000313" key="4">
    <source>
        <dbReference type="Proteomes" id="UP000826271"/>
    </source>
</evidence>
<reference evidence="3" key="1">
    <citation type="submission" date="2019-10" db="EMBL/GenBank/DDBJ databases">
        <authorList>
            <person name="Zhang R."/>
            <person name="Pan Y."/>
            <person name="Wang J."/>
            <person name="Ma R."/>
            <person name="Yu S."/>
        </authorList>
    </citation>
    <scope>NUCLEOTIDE SEQUENCE</scope>
    <source>
        <strain evidence="3">LA-IB0</strain>
        <tissue evidence="3">Leaf</tissue>
    </source>
</reference>
<dbReference type="SUPFAM" id="SSF57756">
    <property type="entry name" value="Retrovirus zinc finger-like domains"/>
    <property type="match status" value="1"/>
</dbReference>
<proteinExistence type="predicted"/>
<gene>
    <name evidence="3" type="ORF">BUALT_Bualt17G0070500</name>
</gene>
<dbReference type="InterPro" id="IPR001878">
    <property type="entry name" value="Znf_CCHC"/>
</dbReference>
<evidence type="ECO:0000256" key="1">
    <source>
        <dbReference type="PROSITE-ProRule" id="PRU00047"/>
    </source>
</evidence>
<keyword evidence="1" id="KW-0862">Zinc</keyword>
<evidence type="ECO:0000313" key="3">
    <source>
        <dbReference type="EMBL" id="KAG8366348.1"/>
    </source>
</evidence>
<protein>
    <recommendedName>
        <fullName evidence="2">CCHC-type domain-containing protein</fullName>
    </recommendedName>
</protein>
<organism evidence="3 4">
    <name type="scientific">Buddleja alternifolia</name>
    <dbReference type="NCBI Taxonomy" id="168488"/>
    <lineage>
        <taxon>Eukaryota</taxon>
        <taxon>Viridiplantae</taxon>
        <taxon>Streptophyta</taxon>
        <taxon>Embryophyta</taxon>
        <taxon>Tracheophyta</taxon>
        <taxon>Spermatophyta</taxon>
        <taxon>Magnoliopsida</taxon>
        <taxon>eudicotyledons</taxon>
        <taxon>Gunneridae</taxon>
        <taxon>Pentapetalae</taxon>
        <taxon>asterids</taxon>
        <taxon>lamiids</taxon>
        <taxon>Lamiales</taxon>
        <taxon>Scrophulariaceae</taxon>
        <taxon>Buddlejeae</taxon>
        <taxon>Buddleja</taxon>
    </lineage>
</organism>